<sequence>MKKEPLDIYDDMPEDMINYLRYNGRHFNRKLCSFAVSQMVVHNPSTGEREKLVPISKETIDSLLNSYKIKLEDSDSLYDYVYVANMCKADFLGSSIIDEQHLCKYVKDVIDDVDGYDGIVFTRWYADMCRQGKPIDWYEMI</sequence>
<dbReference type="Pfam" id="PF25223">
    <property type="entry name" value="DUF7841"/>
    <property type="match status" value="1"/>
</dbReference>
<protein>
    <recommendedName>
        <fullName evidence="1">DUF7841 domain-containing protein</fullName>
    </recommendedName>
</protein>
<proteinExistence type="predicted"/>
<evidence type="ECO:0000259" key="1">
    <source>
        <dbReference type="Pfam" id="PF25223"/>
    </source>
</evidence>
<reference evidence="2" key="1">
    <citation type="submission" date="2024-06" db="EMBL/GenBank/DDBJ databases">
        <title>Intestivirid acquisition increases across infancy in a wild primate population.</title>
        <authorList>
            <person name="Schneider-Creas I.A."/>
            <person name="Moya I.L."/>
            <person name="Chiou K.L."/>
            <person name="Baniel A."/>
            <person name="Azanaw Haile A."/>
            <person name="Kebede F."/>
            <person name="Abebe B."/>
            <person name="Snyder-Mackler N."/>
            <person name="Varsani A."/>
        </authorList>
    </citation>
    <scope>NUCLEOTIDE SEQUENCE</scope>
    <source>
        <strain evidence="2">Int_RNL_2018_0288_CRY</strain>
    </source>
</reference>
<dbReference type="InterPro" id="IPR057163">
    <property type="entry name" value="DUF7841"/>
</dbReference>
<accession>A0AAU8MIN1</accession>
<name>A0AAU8MIN1_9CAUD</name>
<dbReference type="EMBL" id="PP965500">
    <property type="protein sequence ID" value="XCO00582.1"/>
    <property type="molecule type" value="Genomic_DNA"/>
</dbReference>
<feature type="domain" description="DUF7841" evidence="1">
    <location>
        <begin position="13"/>
        <end position="140"/>
    </location>
</feature>
<organism evidence="2">
    <name type="scientific">Geladintestivirus 2</name>
    <dbReference type="NCBI Taxonomy" id="3233134"/>
    <lineage>
        <taxon>Viruses</taxon>
        <taxon>Duplodnaviria</taxon>
        <taxon>Heunggongvirae</taxon>
        <taxon>Uroviricota</taxon>
        <taxon>Caudoviricetes</taxon>
        <taxon>Crassvirales</taxon>
    </lineage>
</organism>
<evidence type="ECO:0000313" key="2">
    <source>
        <dbReference type="EMBL" id="XCO00582.1"/>
    </source>
</evidence>